<organism evidence="2 3">
    <name type="scientific">Methanolapillus africanus</name>
    <dbReference type="NCBI Taxonomy" id="3028297"/>
    <lineage>
        <taxon>Archaea</taxon>
        <taxon>Methanobacteriati</taxon>
        <taxon>Methanobacteriota</taxon>
        <taxon>Stenosarchaea group</taxon>
        <taxon>Methanomicrobia</taxon>
        <taxon>Methanosarcinales</taxon>
        <taxon>Methanosarcinaceae</taxon>
        <taxon>Methanolapillus</taxon>
    </lineage>
</organism>
<comment type="caution">
    <text evidence="2">The sequence shown here is derived from an EMBL/GenBank/DDBJ whole genome shotgun (WGS) entry which is preliminary data.</text>
</comment>
<dbReference type="InterPro" id="IPR050325">
    <property type="entry name" value="Prot/Nucl_acid_deglycase"/>
</dbReference>
<dbReference type="InterPro" id="IPR029062">
    <property type="entry name" value="Class_I_gatase-like"/>
</dbReference>
<dbReference type="GO" id="GO:0008233">
    <property type="term" value="F:peptidase activity"/>
    <property type="evidence" value="ECO:0007669"/>
    <property type="project" value="UniProtKB-KW"/>
</dbReference>
<gene>
    <name evidence="2" type="primary">ydeA</name>
    <name evidence="2" type="ORF">MsAg5_08010</name>
</gene>
<dbReference type="EC" id="3.2.-.-" evidence="2"/>
<dbReference type="Pfam" id="PF01965">
    <property type="entry name" value="DJ-1_PfpI"/>
    <property type="match status" value="1"/>
</dbReference>
<keyword evidence="2" id="KW-0378">Hydrolase</keyword>
<dbReference type="PANTHER" id="PTHR48094:SF19">
    <property type="entry name" value="DJ-1_PFPI DOMAIN-CONTAINING PROTEIN"/>
    <property type="match status" value="1"/>
</dbReference>
<keyword evidence="2" id="KW-0645">Protease</keyword>
<evidence type="ECO:0000313" key="2">
    <source>
        <dbReference type="EMBL" id="MDV0446933.1"/>
    </source>
</evidence>
<keyword evidence="3" id="KW-1185">Reference proteome</keyword>
<dbReference type="InterPro" id="IPR002818">
    <property type="entry name" value="DJ-1/PfpI"/>
</dbReference>
<protein>
    <submittedName>
        <fullName evidence="2">Protease YdeA</fullName>
        <ecNumber evidence="2">3.2.-.-</ecNumber>
    </submittedName>
</protein>
<name>A0AAE4SDT8_9EURY</name>
<accession>A0AAE4SDT8</accession>
<dbReference type="GO" id="GO:0006508">
    <property type="term" value="P:proteolysis"/>
    <property type="evidence" value="ECO:0007669"/>
    <property type="project" value="UniProtKB-KW"/>
</dbReference>
<dbReference type="CDD" id="cd03140">
    <property type="entry name" value="GATase1_PfpI_3"/>
    <property type="match status" value="1"/>
</dbReference>
<dbReference type="GO" id="GO:0016798">
    <property type="term" value="F:hydrolase activity, acting on glycosyl bonds"/>
    <property type="evidence" value="ECO:0007669"/>
    <property type="project" value="UniProtKB-KW"/>
</dbReference>
<proteinExistence type="predicted"/>
<dbReference type="Gene3D" id="3.40.50.880">
    <property type="match status" value="1"/>
</dbReference>
<dbReference type="EMBL" id="JAWDKD010000015">
    <property type="protein sequence ID" value="MDV0446933.1"/>
    <property type="molecule type" value="Genomic_DNA"/>
</dbReference>
<reference evidence="2" key="1">
    <citation type="submission" date="2023-06" db="EMBL/GenBank/DDBJ databases">
        <title>Genome sequence of Methanosarcinaceae archaeon Ag5.</title>
        <authorList>
            <person name="Protasov E."/>
            <person name="Platt K."/>
            <person name="Poehlein A."/>
            <person name="Daniel R."/>
            <person name="Brune A."/>
        </authorList>
    </citation>
    <scope>NUCLEOTIDE SEQUENCE</scope>
    <source>
        <strain evidence="2">Ag5</strain>
    </source>
</reference>
<dbReference type="GO" id="GO:0005737">
    <property type="term" value="C:cytoplasm"/>
    <property type="evidence" value="ECO:0007669"/>
    <property type="project" value="TreeGrafter"/>
</dbReference>
<dbReference type="SUPFAM" id="SSF52317">
    <property type="entry name" value="Class I glutamine amidotransferase-like"/>
    <property type="match status" value="1"/>
</dbReference>
<feature type="domain" description="DJ-1/PfpI" evidence="1">
    <location>
        <begin position="4"/>
        <end position="172"/>
    </location>
</feature>
<sequence>MKEKVLFVILDQYADWEYSFLATALQGGFKGKTSPYDVKTVSLNRDPVKSIGNFTTLPDYGIDEMPSDYAGLILVGGNSWRTPDAKKVAPSVVKAYEDGKVVGAICDATVFLGMNGLLNDKKHTSNMLGDLTAAAQENYTGGDHYLNEPAVRDGHLVTANGTGYLEFARETLLALKAYSPDDIEENYQFFKLGYIDFLKKMNL</sequence>
<dbReference type="PANTHER" id="PTHR48094">
    <property type="entry name" value="PROTEIN/NUCLEIC ACID DEGLYCASE DJ-1-RELATED"/>
    <property type="match status" value="1"/>
</dbReference>
<evidence type="ECO:0000313" key="3">
    <source>
        <dbReference type="Proteomes" id="UP001271789"/>
    </source>
</evidence>
<dbReference type="Proteomes" id="UP001271789">
    <property type="component" value="Unassembled WGS sequence"/>
</dbReference>
<keyword evidence="2" id="KW-0326">Glycosidase</keyword>
<dbReference type="RefSeq" id="WP_338099342.1">
    <property type="nucleotide sequence ID" value="NZ_JAWDKD010000015.1"/>
</dbReference>
<evidence type="ECO:0000259" key="1">
    <source>
        <dbReference type="Pfam" id="PF01965"/>
    </source>
</evidence>
<dbReference type="AlphaFoldDB" id="A0AAE4SDT8"/>